<dbReference type="Gene3D" id="3.30.9.10">
    <property type="entry name" value="D-Amino Acid Oxidase, subunit A, domain 2"/>
    <property type="match status" value="1"/>
</dbReference>
<evidence type="ECO:0000256" key="1">
    <source>
        <dbReference type="ARBA" id="ARBA00023002"/>
    </source>
</evidence>
<feature type="compositionally biased region" description="Gly residues" evidence="2">
    <location>
        <begin position="76"/>
        <end position="87"/>
    </location>
</feature>
<sequence length="438" mass="46978">MDIFAEGFSTDPWWWQGFRPPEAGGEDLPTRVGTLVIGAGYAGTACALRLAEAGEEVLVLEAGALGQGASTRSGGQVSGGVNVGKGASGRPVPAHRKAALLRDAAAGFTLFETLLERHQIRCGYHRTGRVNGLWSPAHAAGWRARLPELNEHALSEARLIDRDETAGRLGTSFYHGGVLIGRAGHVQPAEFYGGLLNAARQAGARFIGMTPVRAVTRLAGGFGVDTARGTVRADRVVFATNAYTGSTARGVAPDLRRGLVPVTTHMIATERLPEDLARSILPADHGVSETRRVISHYRLSPDGRHLLFGGRASFFPLKERRTAAMLYRAMVARFPRLNGVRITHSWGGRVAMTLDRLPHIGGGEGRYFVAGCQGSGVTMMTYLGHSLAGKILSGGEAPVNAYDDGLPPQHPLYDGTPWFMPALGSWYQFQDARDRRPA</sequence>
<dbReference type="InterPro" id="IPR006076">
    <property type="entry name" value="FAD-dep_OxRdtase"/>
</dbReference>
<dbReference type="Proteomes" id="UP000185494">
    <property type="component" value="Chromosome 2"/>
</dbReference>
<accession>A0A1L7ALM7</accession>
<dbReference type="PANTHER" id="PTHR13847">
    <property type="entry name" value="SARCOSINE DEHYDROGENASE-RELATED"/>
    <property type="match status" value="1"/>
</dbReference>
<dbReference type="KEGG" id="rgi:RGI145_20230"/>
<gene>
    <name evidence="4" type="ORF">RGI145_20230</name>
</gene>
<proteinExistence type="predicted"/>
<dbReference type="AlphaFoldDB" id="A0A1L7ALM7"/>
<evidence type="ECO:0000313" key="5">
    <source>
        <dbReference type="Proteomes" id="UP000185494"/>
    </source>
</evidence>
<keyword evidence="1" id="KW-0560">Oxidoreductase</keyword>
<feature type="domain" description="FAD dependent oxidoreductase" evidence="3">
    <location>
        <begin position="35"/>
        <end position="388"/>
    </location>
</feature>
<dbReference type="Gene3D" id="3.50.50.60">
    <property type="entry name" value="FAD/NAD(P)-binding domain"/>
    <property type="match status" value="1"/>
</dbReference>
<dbReference type="RefSeq" id="WP_075800370.1">
    <property type="nucleotide sequence ID" value="NZ_CP015584.1"/>
</dbReference>
<dbReference type="SUPFAM" id="SSF51905">
    <property type="entry name" value="FAD/NAD(P)-binding domain"/>
    <property type="match status" value="1"/>
</dbReference>
<evidence type="ECO:0000256" key="2">
    <source>
        <dbReference type="SAM" id="MobiDB-lite"/>
    </source>
</evidence>
<feature type="region of interest" description="Disordered" evidence="2">
    <location>
        <begin position="70"/>
        <end position="91"/>
    </location>
</feature>
<dbReference type="EMBL" id="CP015584">
    <property type="protein sequence ID" value="APT59660.1"/>
    <property type="molecule type" value="Genomic_DNA"/>
</dbReference>
<dbReference type="eggNOG" id="COG0665">
    <property type="taxonomic scope" value="Bacteria"/>
</dbReference>
<name>A0A1L7ALM7_9PROT</name>
<dbReference type="GO" id="GO:0016491">
    <property type="term" value="F:oxidoreductase activity"/>
    <property type="evidence" value="ECO:0007669"/>
    <property type="project" value="UniProtKB-KW"/>
</dbReference>
<dbReference type="PANTHER" id="PTHR13847:SF281">
    <property type="entry name" value="FAD DEPENDENT OXIDOREDUCTASE DOMAIN-CONTAINING PROTEIN"/>
    <property type="match status" value="1"/>
</dbReference>
<reference evidence="4 5" key="1">
    <citation type="submission" date="2016-05" db="EMBL/GenBank/DDBJ databases">
        <title>Complete Genome and Methylome Analysis of Psychrotrophic Bacterial Isolates from Antarctic Lake Untersee.</title>
        <authorList>
            <person name="Fomenkov A."/>
            <person name="Akimov V.N."/>
            <person name="Vasilyeva L.V."/>
            <person name="Andersen D."/>
            <person name="Vincze T."/>
            <person name="Roberts R.J."/>
        </authorList>
    </citation>
    <scope>NUCLEOTIDE SEQUENCE [LARGE SCALE GENOMIC DNA]</scope>
    <source>
        <strain evidence="4 5">U14-5</strain>
    </source>
</reference>
<evidence type="ECO:0000259" key="3">
    <source>
        <dbReference type="Pfam" id="PF01266"/>
    </source>
</evidence>
<dbReference type="STRING" id="257708.RGI145_20230"/>
<dbReference type="Pfam" id="PF01266">
    <property type="entry name" value="DAO"/>
    <property type="match status" value="1"/>
</dbReference>
<organism evidence="4 5">
    <name type="scientific">Roseomonas gilardii</name>
    <dbReference type="NCBI Taxonomy" id="257708"/>
    <lineage>
        <taxon>Bacteria</taxon>
        <taxon>Pseudomonadati</taxon>
        <taxon>Pseudomonadota</taxon>
        <taxon>Alphaproteobacteria</taxon>
        <taxon>Acetobacterales</taxon>
        <taxon>Roseomonadaceae</taxon>
        <taxon>Roseomonas</taxon>
    </lineage>
</organism>
<dbReference type="InterPro" id="IPR036188">
    <property type="entry name" value="FAD/NAD-bd_sf"/>
</dbReference>
<dbReference type="GO" id="GO:0005737">
    <property type="term" value="C:cytoplasm"/>
    <property type="evidence" value="ECO:0007669"/>
    <property type="project" value="TreeGrafter"/>
</dbReference>
<evidence type="ECO:0000313" key="4">
    <source>
        <dbReference type="EMBL" id="APT59660.1"/>
    </source>
</evidence>
<protein>
    <recommendedName>
        <fullName evidence="3">FAD dependent oxidoreductase domain-containing protein</fullName>
    </recommendedName>
</protein>